<dbReference type="GO" id="GO:0036158">
    <property type="term" value="P:outer dynein arm assembly"/>
    <property type="evidence" value="ECO:0007669"/>
    <property type="project" value="TreeGrafter"/>
</dbReference>
<gene>
    <name evidence="13" type="primary">LOC115891407</name>
</gene>
<evidence type="ECO:0000313" key="12">
    <source>
        <dbReference type="Proteomes" id="UP000504635"/>
    </source>
</evidence>
<evidence type="ECO:0000313" key="13">
    <source>
        <dbReference type="RefSeq" id="XP_030767711.1"/>
    </source>
</evidence>
<evidence type="ECO:0000256" key="3">
    <source>
        <dbReference type="ARBA" id="ARBA00022490"/>
    </source>
</evidence>
<dbReference type="GO" id="GO:0045504">
    <property type="term" value="F:dynein heavy chain binding"/>
    <property type="evidence" value="ECO:0007669"/>
    <property type="project" value="TreeGrafter"/>
</dbReference>
<dbReference type="GO" id="GO:0003341">
    <property type="term" value="P:cilium movement"/>
    <property type="evidence" value="ECO:0007669"/>
    <property type="project" value="TreeGrafter"/>
</dbReference>
<keyword evidence="9" id="KW-0505">Motor protein</keyword>
<evidence type="ECO:0000256" key="9">
    <source>
        <dbReference type="ARBA" id="ARBA00023175"/>
    </source>
</evidence>
<keyword evidence="10" id="KW-0206">Cytoskeleton</keyword>
<reference evidence="13" key="1">
    <citation type="submission" date="2025-08" db="UniProtKB">
        <authorList>
            <consortium name="RefSeq"/>
        </authorList>
    </citation>
    <scope>IDENTIFICATION</scope>
    <source>
        <tissue evidence="13">Gonads</tissue>
    </source>
</reference>
<name>A0A6J2YWY8_SITOR</name>
<evidence type="ECO:0000256" key="1">
    <source>
        <dbReference type="ARBA" id="ARBA00004430"/>
    </source>
</evidence>
<keyword evidence="5" id="KW-0493">Microtubule</keyword>
<dbReference type="GO" id="GO:0045503">
    <property type="term" value="F:dynein light chain binding"/>
    <property type="evidence" value="ECO:0007669"/>
    <property type="project" value="TreeGrafter"/>
</dbReference>
<sequence>MDKHMDKKIFVISIFVELDIAFCPVRAAPIKERKRNDVTIETHSDFWDLKKINDDLYFFYFSINFQLKQPTDILLSVFFTTRSDGILDVWDVLQEQKQACLSVKVCDERLRCNRTHEMGKLVAVGNDKGTTYLVEFSDNLSVSNKNDKVLLTAVSTN</sequence>
<proteinExistence type="inferred from homology"/>
<evidence type="ECO:0000256" key="5">
    <source>
        <dbReference type="ARBA" id="ARBA00022701"/>
    </source>
</evidence>
<dbReference type="OrthoDB" id="366230at2759"/>
<dbReference type="GeneID" id="115891407"/>
<organism evidence="12 13">
    <name type="scientific">Sitophilus oryzae</name>
    <name type="common">Rice weevil</name>
    <name type="synonym">Curculio oryzae</name>
    <dbReference type="NCBI Taxonomy" id="7048"/>
    <lineage>
        <taxon>Eukaryota</taxon>
        <taxon>Metazoa</taxon>
        <taxon>Ecdysozoa</taxon>
        <taxon>Arthropoda</taxon>
        <taxon>Hexapoda</taxon>
        <taxon>Insecta</taxon>
        <taxon>Pterygota</taxon>
        <taxon>Neoptera</taxon>
        <taxon>Endopterygota</taxon>
        <taxon>Coleoptera</taxon>
        <taxon>Polyphaga</taxon>
        <taxon>Cucujiformia</taxon>
        <taxon>Curculionidae</taxon>
        <taxon>Dryophthorinae</taxon>
        <taxon>Sitophilus</taxon>
    </lineage>
</organism>
<evidence type="ECO:0000256" key="7">
    <source>
        <dbReference type="ARBA" id="ARBA00023017"/>
    </source>
</evidence>
<dbReference type="AlphaFoldDB" id="A0A6J2YWY8"/>
<dbReference type="PANTHER" id="PTHR12442">
    <property type="entry name" value="DYNEIN INTERMEDIATE CHAIN"/>
    <property type="match status" value="1"/>
</dbReference>
<keyword evidence="12" id="KW-1185">Reference proteome</keyword>
<evidence type="ECO:0000256" key="11">
    <source>
        <dbReference type="ARBA" id="ARBA00023273"/>
    </source>
</evidence>
<dbReference type="RefSeq" id="XP_030767711.1">
    <property type="nucleotide sequence ID" value="XM_030911851.1"/>
</dbReference>
<dbReference type="PANTHER" id="PTHR12442:SF7">
    <property type="entry name" value="DYNEIN AXONEMAL INTERMEDIATE CHAIN 2"/>
    <property type="match status" value="1"/>
</dbReference>
<protein>
    <submittedName>
        <fullName evidence="13">Dynein intermediate chain 3, ciliary-like</fullName>
    </submittedName>
</protein>
<keyword evidence="11" id="KW-0966">Cell projection</keyword>
<dbReference type="InParanoid" id="A0A6J2YWY8"/>
<dbReference type="Gene3D" id="2.130.10.10">
    <property type="entry name" value="YVTN repeat-like/Quinoprotein amine dehydrogenase"/>
    <property type="match status" value="1"/>
</dbReference>
<evidence type="ECO:0000256" key="8">
    <source>
        <dbReference type="ARBA" id="ARBA00023069"/>
    </source>
</evidence>
<evidence type="ECO:0000256" key="4">
    <source>
        <dbReference type="ARBA" id="ARBA00022574"/>
    </source>
</evidence>
<dbReference type="InterPro" id="IPR015943">
    <property type="entry name" value="WD40/YVTN_repeat-like_dom_sf"/>
</dbReference>
<evidence type="ECO:0000256" key="2">
    <source>
        <dbReference type="ARBA" id="ARBA00011059"/>
    </source>
</evidence>
<evidence type="ECO:0000256" key="10">
    <source>
        <dbReference type="ARBA" id="ARBA00023212"/>
    </source>
</evidence>
<dbReference type="Proteomes" id="UP000504635">
    <property type="component" value="Unplaced"/>
</dbReference>
<dbReference type="GO" id="GO:0005874">
    <property type="term" value="C:microtubule"/>
    <property type="evidence" value="ECO:0007669"/>
    <property type="project" value="UniProtKB-KW"/>
</dbReference>
<accession>A0A6J2YWY8</accession>
<keyword evidence="6" id="KW-0677">Repeat</keyword>
<evidence type="ECO:0000256" key="6">
    <source>
        <dbReference type="ARBA" id="ARBA00022737"/>
    </source>
</evidence>
<keyword evidence="7" id="KW-0243">Dynein</keyword>
<comment type="subcellular location">
    <subcellularLocation>
        <location evidence="1">Cytoplasm</location>
        <location evidence="1">Cytoskeleton</location>
        <location evidence="1">Cilium axoneme</location>
    </subcellularLocation>
</comment>
<dbReference type="GO" id="GO:0036157">
    <property type="term" value="C:outer dynein arm"/>
    <property type="evidence" value="ECO:0007669"/>
    <property type="project" value="TreeGrafter"/>
</dbReference>
<keyword evidence="4" id="KW-0853">WD repeat</keyword>
<dbReference type="KEGG" id="soy:115891407"/>
<dbReference type="InterPro" id="IPR050687">
    <property type="entry name" value="Dynein_IC"/>
</dbReference>
<keyword evidence="3" id="KW-0963">Cytoplasm</keyword>
<comment type="similarity">
    <text evidence="2">Belongs to the dynein intermediate chain family.</text>
</comment>
<keyword evidence="8" id="KW-0969">Cilium</keyword>